<sequence>MPNIAVSLADTVTTAGTSTIYGEPVTVDGVSLVPVALRWFGFGGGSGSEGGQEGGGGGGGATVIPIGAYIKDDLGLRFQPNVISVLAVGIPFVWVTGKALARIIRALKK</sequence>
<accession>A0A160KSS8</accession>
<dbReference type="STRING" id="33888.A6122_1446"/>
<evidence type="ECO:0000313" key="3">
    <source>
        <dbReference type="Proteomes" id="UP000077071"/>
    </source>
</evidence>
<evidence type="ECO:0000313" key="2">
    <source>
        <dbReference type="EMBL" id="AND16583.1"/>
    </source>
</evidence>
<dbReference type="PATRIC" id="fig|33888.3.peg.1589"/>
<organism evidence="2 3">
    <name type="scientific">Rathayibacter tritici</name>
    <dbReference type="NCBI Taxonomy" id="33888"/>
    <lineage>
        <taxon>Bacteria</taxon>
        <taxon>Bacillati</taxon>
        <taxon>Actinomycetota</taxon>
        <taxon>Actinomycetes</taxon>
        <taxon>Micrococcales</taxon>
        <taxon>Microbacteriaceae</taxon>
        <taxon>Rathayibacter</taxon>
    </lineage>
</organism>
<dbReference type="EMBL" id="CP015515">
    <property type="protein sequence ID" value="AND16583.1"/>
    <property type="molecule type" value="Genomic_DNA"/>
</dbReference>
<name>A0A160KSS8_9MICO</name>
<evidence type="ECO:0008006" key="4">
    <source>
        <dbReference type="Google" id="ProtNLM"/>
    </source>
</evidence>
<dbReference type="AlphaFoldDB" id="A0A160KSS8"/>
<dbReference type="Proteomes" id="UP000077071">
    <property type="component" value="Chromosome"/>
</dbReference>
<gene>
    <name evidence="2" type="ORF">A6122_1446</name>
</gene>
<keyword evidence="1" id="KW-1133">Transmembrane helix</keyword>
<protein>
    <recommendedName>
        <fullName evidence="4">Sporulation protein</fullName>
    </recommendedName>
</protein>
<evidence type="ECO:0000256" key="1">
    <source>
        <dbReference type="SAM" id="Phobius"/>
    </source>
</evidence>
<keyword evidence="1" id="KW-0812">Transmembrane</keyword>
<dbReference type="KEGG" id="rtn:A6122_1446"/>
<keyword evidence="3" id="KW-1185">Reference proteome</keyword>
<feature type="transmembrane region" description="Helical" evidence="1">
    <location>
        <begin position="82"/>
        <end position="101"/>
    </location>
</feature>
<reference evidence="2 3" key="1">
    <citation type="submission" date="2016-05" db="EMBL/GenBank/DDBJ databases">
        <title>Complete genome sequence of Rathayibacter tritici NCPPB 1953.</title>
        <authorList>
            <person name="Park J."/>
            <person name="Lee H.-H."/>
            <person name="Lee S.-W."/>
            <person name="Seo Y.-S."/>
        </authorList>
    </citation>
    <scope>NUCLEOTIDE SEQUENCE [LARGE SCALE GENOMIC DNA]</scope>
    <source>
        <strain evidence="2 3">NCPPB 1953</strain>
    </source>
</reference>
<proteinExistence type="predicted"/>
<dbReference type="RefSeq" id="WP_068253366.1">
    <property type="nucleotide sequence ID" value="NZ_CP015515.1"/>
</dbReference>
<keyword evidence="1" id="KW-0472">Membrane</keyword>
<dbReference type="OrthoDB" id="4965215at2"/>